<dbReference type="Pfam" id="PF20249">
    <property type="entry name" value="VasX_N"/>
    <property type="match status" value="1"/>
</dbReference>
<sequence length="190" mass="21249">MSGHNNGRLEYDMTHTLYVCFSDIAWTDRKKAQVLGDSDERDGLMQRIDLSSVSPCEGGEHVLTPDQAQKAVAEFAEEVELTAPEDGHPQESTPYHWENQPYYHRTRLGKLIKQQKVDDPSNCLCLVLHDDIGVMLDLAQHQDDVVGWIDEWANSGETPGNTERDYTLGCLIESMTVVTDKVLSETAAAT</sequence>
<evidence type="ECO:0000313" key="2">
    <source>
        <dbReference type="EMBL" id="PAV24417.1"/>
    </source>
</evidence>
<proteinExistence type="predicted"/>
<dbReference type="AlphaFoldDB" id="A0A2A2HYW8"/>
<feature type="non-terminal residue" evidence="2">
    <location>
        <position position="190"/>
    </location>
</feature>
<reference evidence="2 3" key="1">
    <citation type="submission" date="2017-07" db="EMBL/GenBank/DDBJ databases">
        <title>Tamlnaduibacter salinus (Mi-7) genome sequencing.</title>
        <authorList>
            <person name="Verma A."/>
            <person name="Krishnamurthi S."/>
        </authorList>
    </citation>
    <scope>NUCLEOTIDE SEQUENCE [LARGE SCALE GENOMIC DNA]</scope>
    <source>
        <strain evidence="2 3">Mi-7</strain>
    </source>
</reference>
<dbReference type="Proteomes" id="UP000218332">
    <property type="component" value="Unassembled WGS sequence"/>
</dbReference>
<dbReference type="InterPro" id="IPR046864">
    <property type="entry name" value="VasX_N"/>
</dbReference>
<keyword evidence="3" id="KW-1185">Reference proteome</keyword>
<evidence type="ECO:0000259" key="1">
    <source>
        <dbReference type="Pfam" id="PF20249"/>
    </source>
</evidence>
<dbReference type="RefSeq" id="WP_409456194.1">
    <property type="nucleotide sequence ID" value="NZ_NMPM01000191.1"/>
</dbReference>
<protein>
    <recommendedName>
        <fullName evidence="1">Toxin VasX N-terminal region domain-containing protein</fullName>
    </recommendedName>
</protein>
<comment type="caution">
    <text evidence="2">The sequence shown here is derived from an EMBL/GenBank/DDBJ whole genome shotgun (WGS) entry which is preliminary data.</text>
</comment>
<gene>
    <name evidence="2" type="ORF">CF392_16400</name>
</gene>
<name>A0A2A2HYW8_9GAMM</name>
<dbReference type="EMBL" id="NMPM01000191">
    <property type="protein sequence ID" value="PAV24417.1"/>
    <property type="molecule type" value="Genomic_DNA"/>
</dbReference>
<organism evidence="2 3">
    <name type="scientific">Tamilnaduibacter salinus</name>
    <dbReference type="NCBI Taxonomy" id="1484056"/>
    <lineage>
        <taxon>Bacteria</taxon>
        <taxon>Pseudomonadati</taxon>
        <taxon>Pseudomonadota</taxon>
        <taxon>Gammaproteobacteria</taxon>
        <taxon>Pseudomonadales</taxon>
        <taxon>Marinobacteraceae</taxon>
        <taxon>Tamilnaduibacter</taxon>
    </lineage>
</organism>
<feature type="domain" description="Toxin VasX N-terminal region" evidence="1">
    <location>
        <begin position="14"/>
        <end position="53"/>
    </location>
</feature>
<evidence type="ECO:0000313" key="3">
    <source>
        <dbReference type="Proteomes" id="UP000218332"/>
    </source>
</evidence>
<accession>A0A2A2HYW8</accession>